<dbReference type="Proteomes" id="UP001172680">
    <property type="component" value="Unassembled WGS sequence"/>
</dbReference>
<comment type="caution">
    <text evidence="1">The sequence shown here is derived from an EMBL/GenBank/DDBJ whole genome shotgun (WGS) entry which is preliminary data.</text>
</comment>
<sequence>MSSHNHPPAPSHIFGLPNRAASLNLNTSDPAEALIAALLQRAVNPTMLLRAATDAILRSAFLKACILVIQQRRRNGALCRAVTYGLAPGPREIRNAMADAMDWRRLPRMRPAVPGLEDGGVAARRRVRWIEARSGRVLKAVVRTVCKELGGRWMLMMSWRGG</sequence>
<reference evidence="1" key="1">
    <citation type="submission" date="2022-10" db="EMBL/GenBank/DDBJ databases">
        <title>Culturing micro-colonial fungi from biological soil crusts in the Mojave desert and describing Neophaeococcomyces mojavensis, and introducing the new genera and species Taxawa tesnikishii.</title>
        <authorList>
            <person name="Kurbessoian T."/>
            <person name="Stajich J.E."/>
        </authorList>
    </citation>
    <scope>NUCLEOTIDE SEQUENCE</scope>
    <source>
        <strain evidence="1">JES_115</strain>
    </source>
</reference>
<accession>A0ACC2Z597</accession>
<evidence type="ECO:0000313" key="2">
    <source>
        <dbReference type="Proteomes" id="UP001172680"/>
    </source>
</evidence>
<evidence type="ECO:0000313" key="1">
    <source>
        <dbReference type="EMBL" id="KAJ9642388.1"/>
    </source>
</evidence>
<name>A0ACC2Z597_9PEZI</name>
<proteinExistence type="predicted"/>
<dbReference type="EMBL" id="JAPDRP010000013">
    <property type="protein sequence ID" value="KAJ9642388.1"/>
    <property type="molecule type" value="Genomic_DNA"/>
</dbReference>
<keyword evidence="2" id="KW-1185">Reference proteome</keyword>
<organism evidence="1 2">
    <name type="scientific">Coniosporium tulheliwenetii</name>
    <dbReference type="NCBI Taxonomy" id="3383036"/>
    <lineage>
        <taxon>Eukaryota</taxon>
        <taxon>Fungi</taxon>
        <taxon>Dikarya</taxon>
        <taxon>Ascomycota</taxon>
        <taxon>Pezizomycotina</taxon>
        <taxon>Dothideomycetes</taxon>
        <taxon>Dothideomycetes incertae sedis</taxon>
        <taxon>Coniosporium</taxon>
    </lineage>
</organism>
<protein>
    <submittedName>
        <fullName evidence="1">Uncharacterized protein</fullName>
    </submittedName>
</protein>
<gene>
    <name evidence="1" type="ORF">H2199_004768</name>
</gene>